<dbReference type="EMBL" id="MCBR01019438">
    <property type="protein sequence ID" value="RKF56752.1"/>
    <property type="molecule type" value="Genomic_DNA"/>
</dbReference>
<protein>
    <submittedName>
        <fullName evidence="1">Uncharacterized protein</fullName>
    </submittedName>
</protein>
<accession>A0A420HH04</accession>
<sequence>MPLYDLLGGLEPQNAQTELVEPAELVAWLVLVAQSDSVNCFHYFEFETVGITTYLITSYNKPRLPLAVLLIA</sequence>
<name>A0A420HH04_9PEZI</name>
<organism evidence="1 2">
    <name type="scientific">Golovinomyces cichoracearum</name>
    <dbReference type="NCBI Taxonomy" id="62708"/>
    <lineage>
        <taxon>Eukaryota</taxon>
        <taxon>Fungi</taxon>
        <taxon>Dikarya</taxon>
        <taxon>Ascomycota</taxon>
        <taxon>Pezizomycotina</taxon>
        <taxon>Leotiomycetes</taxon>
        <taxon>Erysiphales</taxon>
        <taxon>Erysiphaceae</taxon>
        <taxon>Golovinomyces</taxon>
    </lineage>
</organism>
<evidence type="ECO:0000313" key="1">
    <source>
        <dbReference type="EMBL" id="RKF56752.1"/>
    </source>
</evidence>
<comment type="caution">
    <text evidence="1">The sequence shown here is derived from an EMBL/GenBank/DDBJ whole genome shotgun (WGS) entry which is preliminary data.</text>
</comment>
<proteinExistence type="predicted"/>
<evidence type="ECO:0000313" key="2">
    <source>
        <dbReference type="Proteomes" id="UP000285405"/>
    </source>
</evidence>
<dbReference type="AlphaFoldDB" id="A0A420HH04"/>
<dbReference type="Proteomes" id="UP000285405">
    <property type="component" value="Unassembled WGS sequence"/>
</dbReference>
<reference evidence="1 2" key="1">
    <citation type="journal article" date="2018" name="BMC Genomics">
        <title>Comparative genome analyses reveal sequence features reflecting distinct modes of host-adaptation between dicot and monocot powdery mildew.</title>
        <authorList>
            <person name="Wu Y."/>
            <person name="Ma X."/>
            <person name="Pan Z."/>
            <person name="Kale S.D."/>
            <person name="Song Y."/>
            <person name="King H."/>
            <person name="Zhang Q."/>
            <person name="Presley C."/>
            <person name="Deng X."/>
            <person name="Wei C.I."/>
            <person name="Xiao S."/>
        </authorList>
    </citation>
    <scope>NUCLEOTIDE SEQUENCE [LARGE SCALE GENOMIC DNA]</scope>
    <source>
        <strain evidence="1">UCSC1</strain>
    </source>
</reference>
<gene>
    <name evidence="1" type="ORF">GcC1_194024</name>
</gene>